<feature type="region of interest" description="Disordered" evidence="1">
    <location>
        <begin position="100"/>
        <end position="119"/>
    </location>
</feature>
<keyword evidence="3" id="KW-1185">Reference proteome</keyword>
<comment type="caution">
    <text evidence="2">The sequence shown here is derived from an EMBL/GenBank/DDBJ whole genome shotgun (WGS) entry which is preliminary data.</text>
</comment>
<protein>
    <submittedName>
        <fullName evidence="2">Uncharacterized protein</fullName>
    </submittedName>
</protein>
<feature type="region of interest" description="Disordered" evidence="1">
    <location>
        <begin position="1"/>
        <end position="73"/>
    </location>
</feature>
<reference evidence="2 3" key="1">
    <citation type="submission" date="2024-07" db="EMBL/GenBank/DDBJ databases">
        <title>Section-level genome sequencing and comparative genomics of Aspergillus sections Usti and Cavernicolus.</title>
        <authorList>
            <consortium name="Lawrence Berkeley National Laboratory"/>
            <person name="Nybo J.L."/>
            <person name="Vesth T.C."/>
            <person name="Theobald S."/>
            <person name="Frisvad J.C."/>
            <person name="Larsen T.O."/>
            <person name="Kjaerboelling I."/>
            <person name="Rothschild-Mancinelli K."/>
            <person name="Lyhne E.K."/>
            <person name="Kogle M.E."/>
            <person name="Barry K."/>
            <person name="Clum A."/>
            <person name="Na H."/>
            <person name="Ledsgaard L."/>
            <person name="Lin J."/>
            <person name="Lipzen A."/>
            <person name="Kuo A."/>
            <person name="Riley R."/>
            <person name="Mondo S."/>
            <person name="LaButti K."/>
            <person name="Haridas S."/>
            <person name="Pangalinan J."/>
            <person name="Salamov A.A."/>
            <person name="Simmons B.A."/>
            <person name="Magnuson J.K."/>
            <person name="Chen J."/>
            <person name="Drula E."/>
            <person name="Henrissat B."/>
            <person name="Wiebenga A."/>
            <person name="Lubbers R.J."/>
            <person name="Gomes A.C."/>
            <person name="Makela M.R."/>
            <person name="Stajich J."/>
            <person name="Grigoriev I.V."/>
            <person name="Mortensen U.H."/>
            <person name="De vries R.P."/>
            <person name="Baker S.E."/>
            <person name="Andersen M.R."/>
        </authorList>
    </citation>
    <scope>NUCLEOTIDE SEQUENCE [LARGE SCALE GENOMIC DNA]</scope>
    <source>
        <strain evidence="2 3">CBS 600.67</strain>
    </source>
</reference>
<name>A0ABR4I6V6_9EURO</name>
<accession>A0ABR4I6V6</accession>
<dbReference type="Proteomes" id="UP001610335">
    <property type="component" value="Unassembled WGS sequence"/>
</dbReference>
<proteinExistence type="predicted"/>
<organism evidence="2 3">
    <name type="scientific">Aspergillus cavernicola</name>
    <dbReference type="NCBI Taxonomy" id="176166"/>
    <lineage>
        <taxon>Eukaryota</taxon>
        <taxon>Fungi</taxon>
        <taxon>Dikarya</taxon>
        <taxon>Ascomycota</taxon>
        <taxon>Pezizomycotina</taxon>
        <taxon>Eurotiomycetes</taxon>
        <taxon>Eurotiomycetidae</taxon>
        <taxon>Eurotiales</taxon>
        <taxon>Aspergillaceae</taxon>
        <taxon>Aspergillus</taxon>
        <taxon>Aspergillus subgen. Nidulantes</taxon>
    </lineage>
</organism>
<dbReference type="EMBL" id="JBFXLS010000052">
    <property type="protein sequence ID" value="KAL2823494.1"/>
    <property type="molecule type" value="Genomic_DNA"/>
</dbReference>
<evidence type="ECO:0000256" key="1">
    <source>
        <dbReference type="SAM" id="MobiDB-lite"/>
    </source>
</evidence>
<evidence type="ECO:0000313" key="2">
    <source>
        <dbReference type="EMBL" id="KAL2823494.1"/>
    </source>
</evidence>
<gene>
    <name evidence="2" type="ORF">BDW59DRAFT_148684</name>
</gene>
<feature type="compositionally biased region" description="Low complexity" evidence="1">
    <location>
        <begin position="100"/>
        <end position="113"/>
    </location>
</feature>
<evidence type="ECO:0000313" key="3">
    <source>
        <dbReference type="Proteomes" id="UP001610335"/>
    </source>
</evidence>
<sequence>MAAIPNIDNTPSECHCSHHPNPTPTPDTTVQDAAVVENSDNDEIPDRRGRLPVRIRPNRLASRSPESTYSPARIRITRRNYSPNTTLRFISSHHELFSISTPQSDDQNQNQPQNKDKDQDTCVLLAPFNREAYITTHPASPFDFTYWLPLLSLGTPETWYAFSTPEATISTSLYQHLVAPPAATLRPQLDPRPVGLRFPRISASPALQPSRDPIIIPATIKTESGIIEQPVSLIYLSIQQSISGHSTQRGGRWVSPDRSGLPDVAGRSITGQNIYRVVRTGSREEAASQAFYNAGGNRWSTVFTCVVVGGKRALSGRVMVLQGGYERVASLQELVDTNGEGREGRMTVFY</sequence>